<reference evidence="5 6" key="1">
    <citation type="submission" date="2019-01" db="EMBL/GenBank/DDBJ databases">
        <title>Sequencing of cultivated peanut Arachis hypogaea provides insights into genome evolution and oil improvement.</title>
        <authorList>
            <person name="Chen X."/>
        </authorList>
    </citation>
    <scope>NUCLEOTIDE SEQUENCE [LARGE SCALE GENOMIC DNA]</scope>
    <source>
        <strain evidence="6">cv. Fuhuasheng</strain>
        <strain evidence="5">GDAAS-fuhuasheng2018</strain>
        <tissue evidence="5">Leaves</tissue>
    </source>
</reference>
<dbReference type="EMBL" id="SDMP01000009">
    <property type="protein sequence ID" value="RYR38015.1"/>
    <property type="molecule type" value="Genomic_DNA"/>
</dbReference>
<evidence type="ECO:0000313" key="6">
    <source>
        <dbReference type="Proteomes" id="UP000289738"/>
    </source>
</evidence>
<dbReference type="InterPro" id="IPR000504">
    <property type="entry name" value="RRM_dom"/>
</dbReference>
<evidence type="ECO:0000313" key="5">
    <source>
        <dbReference type="EMBL" id="RYR38015.1"/>
    </source>
</evidence>
<proteinExistence type="predicted"/>
<evidence type="ECO:0000256" key="2">
    <source>
        <dbReference type="PROSITE-ProRule" id="PRU00176"/>
    </source>
</evidence>
<dbReference type="FunFam" id="3.30.70.330:FF:001030">
    <property type="entry name" value="Polyadenylate-binding protein 1"/>
    <property type="match status" value="1"/>
</dbReference>
<evidence type="ECO:0000256" key="3">
    <source>
        <dbReference type="SAM" id="MobiDB-lite"/>
    </source>
</evidence>
<feature type="compositionally biased region" description="Basic and acidic residues" evidence="3">
    <location>
        <begin position="25"/>
        <end position="36"/>
    </location>
</feature>
<dbReference type="InterPro" id="IPR012677">
    <property type="entry name" value="Nucleotide-bd_a/b_plait_sf"/>
</dbReference>
<dbReference type="AlphaFoldDB" id="A0A445BH67"/>
<feature type="domain" description="RRM" evidence="4">
    <location>
        <begin position="97"/>
        <end position="173"/>
    </location>
</feature>
<evidence type="ECO:0000259" key="4">
    <source>
        <dbReference type="PROSITE" id="PS50102"/>
    </source>
</evidence>
<dbReference type="EMBL" id="SDMP01000009">
    <property type="protein sequence ID" value="RYR38016.1"/>
    <property type="molecule type" value="Genomic_DNA"/>
</dbReference>
<comment type="caution">
    <text evidence="5">The sequence shown here is derived from an EMBL/GenBank/DDBJ whole genome shotgun (WGS) entry which is preliminary data.</text>
</comment>
<dbReference type="InterPro" id="IPR035979">
    <property type="entry name" value="RBD_domain_sf"/>
</dbReference>
<feature type="region of interest" description="Disordered" evidence="3">
    <location>
        <begin position="1"/>
        <end position="95"/>
    </location>
</feature>
<dbReference type="Proteomes" id="UP000289738">
    <property type="component" value="Chromosome A09"/>
</dbReference>
<protein>
    <recommendedName>
        <fullName evidence="4">RRM domain-containing protein</fullName>
    </recommendedName>
</protein>
<dbReference type="PANTHER" id="PTHR23236:SF92">
    <property type="entry name" value="POLYADENYLATE-BINDING PROTEIN 1"/>
    <property type="match status" value="1"/>
</dbReference>
<dbReference type="PANTHER" id="PTHR23236">
    <property type="entry name" value="EUKARYOTIC TRANSLATION INITIATION FACTOR 4B/4H"/>
    <property type="match status" value="1"/>
</dbReference>
<dbReference type="CDD" id="cd12306">
    <property type="entry name" value="RRM_II_PABPs"/>
    <property type="match status" value="1"/>
</dbReference>
<keyword evidence="6" id="KW-1185">Reference proteome</keyword>
<dbReference type="SUPFAM" id="SSF54928">
    <property type="entry name" value="RNA-binding domain, RBD"/>
    <property type="match status" value="1"/>
</dbReference>
<organism evidence="5 6">
    <name type="scientific">Arachis hypogaea</name>
    <name type="common">Peanut</name>
    <dbReference type="NCBI Taxonomy" id="3818"/>
    <lineage>
        <taxon>Eukaryota</taxon>
        <taxon>Viridiplantae</taxon>
        <taxon>Streptophyta</taxon>
        <taxon>Embryophyta</taxon>
        <taxon>Tracheophyta</taxon>
        <taxon>Spermatophyta</taxon>
        <taxon>Magnoliopsida</taxon>
        <taxon>eudicotyledons</taxon>
        <taxon>Gunneridae</taxon>
        <taxon>Pentapetalae</taxon>
        <taxon>rosids</taxon>
        <taxon>fabids</taxon>
        <taxon>Fabales</taxon>
        <taxon>Fabaceae</taxon>
        <taxon>Papilionoideae</taxon>
        <taxon>50 kb inversion clade</taxon>
        <taxon>dalbergioids sensu lato</taxon>
        <taxon>Dalbergieae</taxon>
        <taxon>Pterocarpus clade</taxon>
        <taxon>Arachis</taxon>
    </lineage>
</organism>
<feature type="compositionally biased region" description="Polar residues" evidence="3">
    <location>
        <begin position="79"/>
        <end position="88"/>
    </location>
</feature>
<keyword evidence="1 2" id="KW-0694">RNA-binding</keyword>
<evidence type="ECO:0000256" key="1">
    <source>
        <dbReference type="ARBA" id="ARBA00022884"/>
    </source>
</evidence>
<name>A0A445BH67_ARAHY</name>
<dbReference type="Pfam" id="PF00076">
    <property type="entry name" value="RRM_1"/>
    <property type="match status" value="1"/>
</dbReference>
<dbReference type="STRING" id="3818.A0A445BH67"/>
<dbReference type="SMART" id="SM00360">
    <property type="entry name" value="RRM"/>
    <property type="match status" value="1"/>
</dbReference>
<dbReference type="GO" id="GO:0008143">
    <property type="term" value="F:poly(A) binding"/>
    <property type="evidence" value="ECO:0007669"/>
    <property type="project" value="TreeGrafter"/>
</dbReference>
<gene>
    <name evidence="5" type="ORF">Ahy_A09g042954</name>
</gene>
<accession>A0A445BH67</accession>
<sequence>MEQEEHEVYGADIPDEADMDADADLQEHDDDHDNNHHASSHANKQDLEDMKKRLKEIEEEASALREMQAKVEKEMGAVQDSTGSSASQAEKEEVDSRSIYVGNVDYACTPEEVQQHFQSCGTVNRVTILTDKFGQPKGFAYVEFVEIDAVQNALLLNESELHGRQLKVSAKRTNVPGMKQYFGRRPGGFRSRRPFMPAPFYPPYEGSQGLEDLLDTGHTSAQFQRLTDYHHRVYDKGGQGVIDLPL</sequence>
<dbReference type="Gene3D" id="3.30.70.330">
    <property type="match status" value="1"/>
</dbReference>
<feature type="compositionally biased region" description="Acidic residues" evidence="3">
    <location>
        <begin position="13"/>
        <end position="24"/>
    </location>
</feature>
<dbReference type="PROSITE" id="PS50102">
    <property type="entry name" value="RRM"/>
    <property type="match status" value="1"/>
</dbReference>